<keyword evidence="4" id="KW-1185">Reference proteome</keyword>
<dbReference type="Proteomes" id="UP000452293">
    <property type="component" value="Unassembled WGS sequence"/>
</dbReference>
<evidence type="ECO:0000259" key="1">
    <source>
        <dbReference type="Pfam" id="PF13472"/>
    </source>
</evidence>
<dbReference type="RefSeq" id="WP_129975088.1">
    <property type="nucleotide sequence ID" value="NZ_JAAIUK010000004.1"/>
</dbReference>
<accession>A0A6L8TDB1</accession>
<dbReference type="PANTHER" id="PTHR30383:SF5">
    <property type="entry name" value="SGNH HYDROLASE-TYPE ESTERASE DOMAIN-CONTAINING PROTEIN"/>
    <property type="match status" value="1"/>
</dbReference>
<dbReference type="InterPro" id="IPR036514">
    <property type="entry name" value="SGNH_hydro_sf"/>
</dbReference>
<dbReference type="Proteomes" id="UP000473323">
    <property type="component" value="Unassembled WGS sequence"/>
</dbReference>
<dbReference type="Gene3D" id="3.40.50.1110">
    <property type="entry name" value="SGNH hydrolase"/>
    <property type="match status" value="1"/>
</dbReference>
<evidence type="ECO:0000313" key="4">
    <source>
        <dbReference type="Proteomes" id="UP000452293"/>
    </source>
</evidence>
<gene>
    <name evidence="2" type="ORF">GT694_07270</name>
    <name evidence="3" type="ORF">GT718_08645</name>
</gene>
<name>A0A6L8TDB1_9FIRM</name>
<dbReference type="InterPro" id="IPR051532">
    <property type="entry name" value="Ester_Hydrolysis_Enzymes"/>
</dbReference>
<protein>
    <submittedName>
        <fullName evidence="2">SGNH/GDSL hydrolase family protein</fullName>
    </submittedName>
</protein>
<dbReference type="InterPro" id="IPR013830">
    <property type="entry name" value="SGNH_hydro"/>
</dbReference>
<dbReference type="EMBL" id="WWVW01000014">
    <property type="protein sequence ID" value="MZL77428.1"/>
    <property type="molecule type" value="Genomic_DNA"/>
</dbReference>
<dbReference type="EMBL" id="WWVT01000008">
    <property type="protein sequence ID" value="MZL61852.1"/>
    <property type="molecule type" value="Genomic_DNA"/>
</dbReference>
<dbReference type="CDD" id="cd00229">
    <property type="entry name" value="SGNH_hydrolase"/>
    <property type="match status" value="1"/>
</dbReference>
<sequence>MTRILCLGDSITDCGRLFSADPLGKGYVKQLSCLLHNTDHRFSIENRGIDGFTLERLLQNTDFWLESSDPDIVTVLIGINDVGIMMNTRRSSAQQQDLMNKFVTRYELLAKKLSCTNSRKRKLYFLEPFVFPWPRCYASWAPLLSQMSVHIKKISQDHGAVFLPLQNDLDQKAARSGPASITSDGIHLTPQGHQILADKLYKLIISER</sequence>
<dbReference type="SUPFAM" id="SSF52266">
    <property type="entry name" value="SGNH hydrolase"/>
    <property type="match status" value="1"/>
</dbReference>
<reference evidence="4 5" key="1">
    <citation type="journal article" date="2019" name="Nat. Med.">
        <title>A library of human gut bacterial isolates paired with longitudinal multiomics data enables mechanistic microbiome research.</title>
        <authorList>
            <person name="Poyet M."/>
            <person name="Groussin M."/>
            <person name="Gibbons S.M."/>
            <person name="Avila-Pacheco J."/>
            <person name="Jiang X."/>
            <person name="Kearney S.M."/>
            <person name="Perrotta A.R."/>
            <person name="Berdy B."/>
            <person name="Zhao S."/>
            <person name="Lieberman T.D."/>
            <person name="Swanson P.K."/>
            <person name="Smith M."/>
            <person name="Roesemann S."/>
            <person name="Alexander J.E."/>
            <person name="Rich S.A."/>
            <person name="Livny J."/>
            <person name="Vlamakis H."/>
            <person name="Clish C."/>
            <person name="Bullock K."/>
            <person name="Deik A."/>
            <person name="Scott J."/>
            <person name="Pierce K.A."/>
            <person name="Xavier R.J."/>
            <person name="Alm E.J."/>
        </authorList>
    </citation>
    <scope>NUCLEOTIDE SEQUENCE [LARGE SCALE GENOMIC DNA]</scope>
    <source>
        <strain evidence="3 4">BIOML-A1</strain>
        <strain evidence="2 5">BIOML-A4</strain>
    </source>
</reference>
<organism evidence="2 5">
    <name type="scientific">Blautia massiliensis</name>
    <name type="common">ex Durand et al. 2017</name>
    <dbReference type="NCBI Taxonomy" id="1737424"/>
    <lineage>
        <taxon>Bacteria</taxon>
        <taxon>Bacillati</taxon>
        <taxon>Bacillota</taxon>
        <taxon>Clostridia</taxon>
        <taxon>Lachnospirales</taxon>
        <taxon>Lachnospiraceae</taxon>
        <taxon>Blautia</taxon>
    </lineage>
</organism>
<evidence type="ECO:0000313" key="5">
    <source>
        <dbReference type="Proteomes" id="UP000473323"/>
    </source>
</evidence>
<evidence type="ECO:0000313" key="2">
    <source>
        <dbReference type="EMBL" id="MZL61852.1"/>
    </source>
</evidence>
<dbReference type="PANTHER" id="PTHR30383">
    <property type="entry name" value="THIOESTERASE 1/PROTEASE 1/LYSOPHOSPHOLIPASE L1"/>
    <property type="match status" value="1"/>
</dbReference>
<evidence type="ECO:0000313" key="3">
    <source>
        <dbReference type="EMBL" id="MZL77428.1"/>
    </source>
</evidence>
<feature type="domain" description="SGNH hydrolase-type esterase" evidence="1">
    <location>
        <begin position="6"/>
        <end position="195"/>
    </location>
</feature>
<dbReference type="AlphaFoldDB" id="A0A6L8TDB1"/>
<dbReference type="Pfam" id="PF13472">
    <property type="entry name" value="Lipase_GDSL_2"/>
    <property type="match status" value="1"/>
</dbReference>
<proteinExistence type="predicted"/>
<dbReference type="GO" id="GO:0004622">
    <property type="term" value="F:phosphatidylcholine lysophospholipase activity"/>
    <property type="evidence" value="ECO:0007669"/>
    <property type="project" value="TreeGrafter"/>
</dbReference>
<keyword evidence="2" id="KW-0378">Hydrolase</keyword>
<comment type="caution">
    <text evidence="2">The sequence shown here is derived from an EMBL/GenBank/DDBJ whole genome shotgun (WGS) entry which is preliminary data.</text>
</comment>